<evidence type="ECO:0000256" key="7">
    <source>
        <dbReference type="ARBA" id="ARBA00022759"/>
    </source>
</evidence>
<dbReference type="SUPFAM" id="SSF69065">
    <property type="entry name" value="RNase III domain-like"/>
    <property type="match status" value="1"/>
</dbReference>
<keyword evidence="4 12" id="KW-0507">mRNA processing</keyword>
<comment type="subcellular location">
    <subcellularLocation>
        <location evidence="12">Cytoplasm</location>
    </subcellularLocation>
</comment>
<comment type="subunit">
    <text evidence="12">Homodimer.</text>
</comment>
<dbReference type="GO" id="GO:0006364">
    <property type="term" value="P:rRNA processing"/>
    <property type="evidence" value="ECO:0007669"/>
    <property type="project" value="UniProtKB-UniRule"/>
</dbReference>
<keyword evidence="12" id="KW-0819">tRNA processing</keyword>
<sequence length="233" mass="26320">MLTLLNKLSYTFNNLDLLYQALSHSSFAHEYMLDSRQSYETLEFLGDSVLSLIVIDELLAKFPALSEGQLSKLRASLVNESSLEKLAKSIALENVILVGKGELKNQGNSRSSIMADVLEALLGAIYKDSNLESTRAVFHTIVDLYERESGVVFYNEENIIQFDSKTRLQELTMALYKTLPTYKSRECEGAEFEVSLWLDSKLLAQGIYQSKKKGERELAAKILKELETENKKS</sequence>
<protein>
    <recommendedName>
        <fullName evidence="12">Ribonuclease 3</fullName>
        <ecNumber evidence="12">3.1.26.3</ecNumber>
    </recommendedName>
    <alternativeName>
        <fullName evidence="12">Ribonuclease III</fullName>
        <shortName evidence="12">RNase III</shortName>
    </alternativeName>
</protein>
<evidence type="ECO:0000313" key="16">
    <source>
        <dbReference type="Proteomes" id="UP000196531"/>
    </source>
</evidence>
<evidence type="ECO:0000256" key="6">
    <source>
        <dbReference type="ARBA" id="ARBA00022723"/>
    </source>
</evidence>
<dbReference type="PROSITE" id="PS50142">
    <property type="entry name" value="RNASE_3_2"/>
    <property type="match status" value="1"/>
</dbReference>
<dbReference type="GO" id="GO:0046872">
    <property type="term" value="F:metal ion binding"/>
    <property type="evidence" value="ECO:0007669"/>
    <property type="project" value="UniProtKB-KW"/>
</dbReference>
<dbReference type="GO" id="GO:0005737">
    <property type="term" value="C:cytoplasm"/>
    <property type="evidence" value="ECO:0007669"/>
    <property type="project" value="UniProtKB-SubCell"/>
</dbReference>
<dbReference type="SUPFAM" id="SSF54768">
    <property type="entry name" value="dsRNA-binding domain-like"/>
    <property type="match status" value="1"/>
</dbReference>
<evidence type="ECO:0000256" key="11">
    <source>
        <dbReference type="ARBA" id="ARBA00049596"/>
    </source>
</evidence>
<dbReference type="HAMAP" id="MF_00104">
    <property type="entry name" value="RNase_III"/>
    <property type="match status" value="1"/>
</dbReference>
<dbReference type="GO" id="GO:0019843">
    <property type="term" value="F:rRNA binding"/>
    <property type="evidence" value="ECO:0007669"/>
    <property type="project" value="UniProtKB-KW"/>
</dbReference>
<dbReference type="SMART" id="SM00358">
    <property type="entry name" value="DSRM"/>
    <property type="match status" value="1"/>
</dbReference>
<evidence type="ECO:0000256" key="8">
    <source>
        <dbReference type="ARBA" id="ARBA00022801"/>
    </source>
</evidence>
<feature type="active site" evidence="12">
    <location>
        <position position="47"/>
    </location>
</feature>
<accession>A0A1Y5FA72</accession>
<keyword evidence="7 12" id="KW-0255">Endonuclease</keyword>
<evidence type="ECO:0000256" key="1">
    <source>
        <dbReference type="ARBA" id="ARBA00000109"/>
    </source>
</evidence>
<keyword evidence="12" id="KW-0699">rRNA-binding</keyword>
<feature type="binding site" evidence="12">
    <location>
        <position position="116"/>
    </location>
    <ligand>
        <name>Mg(2+)</name>
        <dbReference type="ChEBI" id="CHEBI:18420"/>
    </ligand>
</feature>
<dbReference type="FunFam" id="1.10.1520.10:FF:000001">
    <property type="entry name" value="Ribonuclease 3"/>
    <property type="match status" value="1"/>
</dbReference>
<dbReference type="CDD" id="cd00593">
    <property type="entry name" value="RIBOc"/>
    <property type="match status" value="1"/>
</dbReference>
<dbReference type="GO" id="GO:0004525">
    <property type="term" value="F:ribonuclease III activity"/>
    <property type="evidence" value="ECO:0007669"/>
    <property type="project" value="UniProtKB-UniRule"/>
</dbReference>
<dbReference type="EMBL" id="MAAO01000005">
    <property type="protein sequence ID" value="OUR97957.1"/>
    <property type="molecule type" value="Genomic_DNA"/>
</dbReference>
<dbReference type="CDD" id="cd10845">
    <property type="entry name" value="DSRM_RNAse_III_family"/>
    <property type="match status" value="1"/>
</dbReference>
<evidence type="ECO:0000313" key="15">
    <source>
        <dbReference type="EMBL" id="OUR97957.1"/>
    </source>
</evidence>
<evidence type="ECO:0000259" key="13">
    <source>
        <dbReference type="PROSITE" id="PS50137"/>
    </source>
</evidence>
<evidence type="ECO:0000256" key="10">
    <source>
        <dbReference type="ARBA" id="ARBA00022884"/>
    </source>
</evidence>
<dbReference type="Pfam" id="PF14622">
    <property type="entry name" value="Ribonucleas_3_3"/>
    <property type="match status" value="1"/>
</dbReference>
<keyword evidence="10 12" id="KW-0694">RNA-binding</keyword>
<evidence type="ECO:0000256" key="4">
    <source>
        <dbReference type="ARBA" id="ARBA00022664"/>
    </source>
</evidence>
<feature type="domain" description="DRBM" evidence="13">
    <location>
        <begin position="163"/>
        <end position="228"/>
    </location>
</feature>
<dbReference type="PANTHER" id="PTHR14950:SF37">
    <property type="entry name" value="ENDORIBONUCLEASE DICER"/>
    <property type="match status" value="1"/>
</dbReference>
<keyword evidence="5 12" id="KW-0540">Nuclease</keyword>
<organism evidence="15 16">
    <name type="scientific">Halobacteriovorax marinus</name>
    <dbReference type="NCBI Taxonomy" id="97084"/>
    <lineage>
        <taxon>Bacteria</taxon>
        <taxon>Pseudomonadati</taxon>
        <taxon>Bdellovibrionota</taxon>
        <taxon>Bacteriovoracia</taxon>
        <taxon>Bacteriovoracales</taxon>
        <taxon>Halobacteriovoraceae</taxon>
        <taxon>Halobacteriovorax</taxon>
    </lineage>
</organism>
<name>A0A1Y5FA72_9BACT</name>
<reference evidence="16" key="1">
    <citation type="journal article" date="2017" name="Proc. Natl. Acad. Sci. U.S.A.">
        <title>Simulation of Deepwater Horizon oil plume reveals substrate specialization within a complex community of hydrocarbon-degraders.</title>
        <authorList>
            <person name="Hu P."/>
            <person name="Dubinsky E.A."/>
            <person name="Probst A.J."/>
            <person name="Wang J."/>
            <person name="Sieber C.M.K."/>
            <person name="Tom L.M."/>
            <person name="Gardinali P."/>
            <person name="Banfield J.F."/>
            <person name="Atlas R.M."/>
            <person name="Andersen G.L."/>
        </authorList>
    </citation>
    <scope>NUCLEOTIDE SEQUENCE [LARGE SCALE GENOMIC DNA]</scope>
</reference>
<evidence type="ECO:0000256" key="3">
    <source>
        <dbReference type="ARBA" id="ARBA00022552"/>
    </source>
</evidence>
<gene>
    <name evidence="12" type="primary">rnc</name>
    <name evidence="15" type="ORF">A9Q84_06620</name>
</gene>
<dbReference type="GO" id="GO:0006397">
    <property type="term" value="P:mRNA processing"/>
    <property type="evidence" value="ECO:0007669"/>
    <property type="project" value="UniProtKB-UniRule"/>
</dbReference>
<keyword evidence="9 12" id="KW-0460">Magnesium</keyword>
<dbReference type="Proteomes" id="UP000196531">
    <property type="component" value="Unassembled WGS sequence"/>
</dbReference>
<comment type="similarity">
    <text evidence="2">Belongs to the ribonuclease III family.</text>
</comment>
<dbReference type="Pfam" id="PF00035">
    <property type="entry name" value="dsrm"/>
    <property type="match status" value="1"/>
</dbReference>
<comment type="function">
    <text evidence="11 12">Digests double-stranded RNA. Involved in the processing of primary rRNA transcript to yield the immediate precursors to the large and small rRNAs (23S and 16S). Processes some mRNAs, and tRNAs when they are encoded in the rRNA operon. Processes pre-crRNA and tracrRNA of type II CRISPR loci if present in the organism.</text>
</comment>
<dbReference type="EC" id="3.1.26.3" evidence="12"/>
<dbReference type="InterPro" id="IPR014720">
    <property type="entry name" value="dsRBD_dom"/>
</dbReference>
<comment type="cofactor">
    <cofactor evidence="12">
        <name>Mg(2+)</name>
        <dbReference type="ChEBI" id="CHEBI:18420"/>
    </cofactor>
</comment>
<evidence type="ECO:0000256" key="5">
    <source>
        <dbReference type="ARBA" id="ARBA00022722"/>
    </source>
</evidence>
<dbReference type="PANTHER" id="PTHR14950">
    <property type="entry name" value="DICER-RELATED"/>
    <property type="match status" value="1"/>
</dbReference>
<feature type="active site" evidence="12">
    <location>
        <position position="119"/>
    </location>
</feature>
<dbReference type="InterPro" id="IPR000999">
    <property type="entry name" value="RNase_III_dom"/>
</dbReference>
<comment type="caution">
    <text evidence="15">The sequence shown here is derived from an EMBL/GenBank/DDBJ whole genome shotgun (WGS) entry which is preliminary data.</text>
</comment>
<proteinExistence type="inferred from homology"/>
<dbReference type="NCBIfam" id="TIGR02191">
    <property type="entry name" value="RNaseIII"/>
    <property type="match status" value="1"/>
</dbReference>
<dbReference type="InterPro" id="IPR036389">
    <property type="entry name" value="RNase_III_sf"/>
</dbReference>
<feature type="binding site" evidence="12">
    <location>
        <position position="43"/>
    </location>
    <ligand>
        <name>Mg(2+)</name>
        <dbReference type="ChEBI" id="CHEBI:18420"/>
    </ligand>
</feature>
<dbReference type="InterPro" id="IPR011907">
    <property type="entry name" value="RNase_III"/>
</dbReference>
<dbReference type="Gene3D" id="1.10.1520.10">
    <property type="entry name" value="Ribonuclease III domain"/>
    <property type="match status" value="1"/>
</dbReference>
<comment type="catalytic activity">
    <reaction evidence="1 12">
        <text>Endonucleolytic cleavage to 5'-phosphomonoester.</text>
        <dbReference type="EC" id="3.1.26.3"/>
    </reaction>
</comment>
<feature type="binding site" evidence="12">
    <location>
        <position position="119"/>
    </location>
    <ligand>
        <name>Mg(2+)</name>
        <dbReference type="ChEBI" id="CHEBI:18420"/>
    </ligand>
</feature>
<feature type="domain" description="RNase III" evidence="14">
    <location>
        <begin position="1"/>
        <end position="130"/>
    </location>
</feature>
<keyword evidence="6 12" id="KW-0479">Metal-binding</keyword>
<evidence type="ECO:0000256" key="12">
    <source>
        <dbReference type="HAMAP-Rule" id="MF_00104"/>
    </source>
</evidence>
<dbReference type="PROSITE" id="PS50137">
    <property type="entry name" value="DS_RBD"/>
    <property type="match status" value="1"/>
</dbReference>
<dbReference type="PROSITE" id="PS00517">
    <property type="entry name" value="RNASE_3_1"/>
    <property type="match status" value="1"/>
</dbReference>
<evidence type="ECO:0000256" key="9">
    <source>
        <dbReference type="ARBA" id="ARBA00022842"/>
    </source>
</evidence>
<dbReference type="Gene3D" id="3.30.160.20">
    <property type="match status" value="1"/>
</dbReference>
<keyword evidence="8 12" id="KW-0378">Hydrolase</keyword>
<dbReference type="GO" id="GO:0008033">
    <property type="term" value="P:tRNA processing"/>
    <property type="evidence" value="ECO:0007669"/>
    <property type="project" value="UniProtKB-KW"/>
</dbReference>
<evidence type="ECO:0000256" key="2">
    <source>
        <dbReference type="ARBA" id="ARBA00010183"/>
    </source>
</evidence>
<keyword evidence="12" id="KW-0963">Cytoplasm</keyword>
<dbReference type="SMART" id="SM00535">
    <property type="entry name" value="RIBOc"/>
    <property type="match status" value="1"/>
</dbReference>
<dbReference type="AlphaFoldDB" id="A0A1Y5FA72"/>
<keyword evidence="3 12" id="KW-0698">rRNA processing</keyword>
<evidence type="ECO:0000259" key="14">
    <source>
        <dbReference type="PROSITE" id="PS50142"/>
    </source>
</evidence>